<feature type="compositionally biased region" description="Polar residues" evidence="1">
    <location>
        <begin position="148"/>
        <end position="165"/>
    </location>
</feature>
<evidence type="ECO:0000313" key="2">
    <source>
        <dbReference type="EMBL" id="KAG7367632.1"/>
    </source>
</evidence>
<dbReference type="OrthoDB" id="1912039at2759"/>
<keyword evidence="3" id="KW-1185">Reference proteome</keyword>
<feature type="region of interest" description="Disordered" evidence="1">
    <location>
        <begin position="1"/>
        <end position="123"/>
    </location>
</feature>
<feature type="region of interest" description="Disordered" evidence="1">
    <location>
        <begin position="611"/>
        <end position="631"/>
    </location>
</feature>
<reference evidence="2" key="2">
    <citation type="submission" date="2021-04" db="EMBL/GenBank/DDBJ databases">
        <authorList>
            <person name="Podell S."/>
        </authorList>
    </citation>
    <scope>NUCLEOTIDE SEQUENCE</scope>
    <source>
        <strain evidence="2">Hildebrandi</strain>
    </source>
</reference>
<dbReference type="PANTHER" id="PTHR35460">
    <property type="entry name" value="TRNA LIGASE 1"/>
    <property type="match status" value="1"/>
</dbReference>
<feature type="region of interest" description="Disordered" evidence="1">
    <location>
        <begin position="138"/>
        <end position="167"/>
    </location>
</feature>
<feature type="compositionally biased region" description="Low complexity" evidence="1">
    <location>
        <begin position="99"/>
        <end position="111"/>
    </location>
</feature>
<evidence type="ECO:0000256" key="1">
    <source>
        <dbReference type="SAM" id="MobiDB-lite"/>
    </source>
</evidence>
<protein>
    <recommendedName>
        <fullName evidence="4">tRNA ligase phosphodiesterase domain-containing protein</fullName>
    </recommendedName>
</protein>
<feature type="compositionally biased region" description="Polar residues" evidence="1">
    <location>
        <begin position="24"/>
        <end position="50"/>
    </location>
</feature>
<dbReference type="Proteomes" id="UP000693970">
    <property type="component" value="Unassembled WGS sequence"/>
</dbReference>
<feature type="compositionally biased region" description="Polar residues" evidence="1">
    <location>
        <begin position="112"/>
        <end position="123"/>
    </location>
</feature>
<evidence type="ECO:0008006" key="4">
    <source>
        <dbReference type="Google" id="ProtNLM"/>
    </source>
</evidence>
<dbReference type="GO" id="GO:0006388">
    <property type="term" value="P:tRNA splicing, via endonucleolytic cleavage and ligation"/>
    <property type="evidence" value="ECO:0007669"/>
    <property type="project" value="InterPro"/>
</dbReference>
<comment type="caution">
    <text evidence="2">The sequence shown here is derived from an EMBL/GenBank/DDBJ whole genome shotgun (WGS) entry which is preliminary data.</text>
</comment>
<reference evidence="2" key="1">
    <citation type="journal article" date="2021" name="Sci. Rep.">
        <title>Diploid genomic architecture of Nitzschia inconspicua, an elite biomass production diatom.</title>
        <authorList>
            <person name="Oliver A."/>
            <person name="Podell S."/>
            <person name="Pinowska A."/>
            <person name="Traller J.C."/>
            <person name="Smith S.R."/>
            <person name="McClure R."/>
            <person name="Beliaev A."/>
            <person name="Bohutskyi P."/>
            <person name="Hill E.A."/>
            <person name="Rabines A."/>
            <person name="Zheng H."/>
            <person name="Allen L.Z."/>
            <person name="Kuo A."/>
            <person name="Grigoriev I.V."/>
            <person name="Allen A.E."/>
            <person name="Hazlebeck D."/>
            <person name="Allen E.E."/>
        </authorList>
    </citation>
    <scope>NUCLEOTIDE SEQUENCE</scope>
    <source>
        <strain evidence="2">Hildebrandi</strain>
    </source>
</reference>
<dbReference type="GO" id="GO:0003972">
    <property type="term" value="F:RNA ligase (ATP) activity"/>
    <property type="evidence" value="ECO:0007669"/>
    <property type="project" value="InterPro"/>
</dbReference>
<proteinExistence type="predicted"/>
<name>A0A9K3Q161_9STRA</name>
<dbReference type="PANTHER" id="PTHR35460:SF1">
    <property type="entry name" value="TRNA LIGASE 1"/>
    <property type="match status" value="1"/>
</dbReference>
<feature type="compositionally biased region" description="Low complexity" evidence="1">
    <location>
        <begin position="7"/>
        <end position="17"/>
    </location>
</feature>
<accession>A0A9K3Q161</accession>
<gene>
    <name evidence="2" type="ORF">IV203_030303</name>
</gene>
<feature type="compositionally biased region" description="Polar residues" evidence="1">
    <location>
        <begin position="611"/>
        <end position="622"/>
    </location>
</feature>
<sequence length="1463" mass="163969">MIDVRSQQPQQQQQNPNTDDGHSNHQQNNKNNILQTTLDQQAAAKTNDSIPKTDRSKKRSRQQREEEEGSSEKIRQPPKSKTEMSKEISMETENQVMIPSSSSPAATGTSTFLDNPHSTTINPESIKGLRLEAIFHPKFDNEKRNKQSRITSGNATTNSSVASHTSDVRRAMMERLSNDKGYLEVSLKHSGSLILWSGGQRYYSKNSCRNQFTQVAEILLRQHFVRAFWNKNQNNTSCDNSEIVPVHDLSERHYQECSNYLQQHRLTCAFEVVTAVLGDHGQIPKRDFLIVTAVADRNHERFFTTLEVLDFCQRFRLPHNDIWTFESVQSAQQLFDVYDTIRETGLANDTIQALTNAADAYVPSMYPHDIFQGEILEGFIIRYVSTPQNKQNSDTEVTENIMKRLGNAALEIQQKSVPPELPPSFVLVADTYNQIETIPSTVLTTDVRSIFQTVSEVAENERGKLFQEQLAAVLQQTRTDPSHSTDTSCRDISRHDLTRVSNIDGRVHLPSLVKHLATDDPSIQDDAETRRIAQLLQTLDSIKGVVQYSLFTLPEDDRDTNNDNEHSSARLFCMVHVMHDTTFFKFQKLQEPGDMALFRGFCVELLAQPSKSSNTTPHQNGSAVIDVNDTTNPDDEQPLMLKMKLLPYMIRTFICRNLLKVLEKDGPNEFCQRAEALMERWGISPASIQKWSPFITGWAQYVLKEKAKIADTTVNDPNHVQNLGPLNSDLYFRHLEHYTKLYNNGEIKVTNFDDVAGPGSFQPLVCVVAVRNEISKAVAMFLAQRLGKVGESSTTGTVATSSTGCIMVKSLQDAIISKVTKSCVVYTCIGEKNKGAKAFFNNRKVLKYSIVILYGSESTNSMEDSDELSWFGAPSDIERKRISSVWEKLWKKQPCGKQILLPRDAIQFEPKYADSSEATIASTSSEVDNLVATIQATSKQLCSEDVDKQKDPSKRSILVLFPGIPGCGKSSVVNSLDSGMRKAMKEKLGMDETDRRVFVKEGDKIGKQFWDVTESILSGENDPTPALCVADKNIPPASWPKIGQICSDTRSIPLLVLPDRASMETTTVEGAIFPDGTFRAFYSHFYPFSLKYLAISLERVLGRPAGKHSGKLDSGLPTAGMVVVKFFAFYRDMSADTLGDLFDSKLEESGAKGLQLLETIELPFLSSAGKDEPLPQDLEALLVEALQLRLGYDRERKAKDNDERILEFETRLRSCVEKHRGTIQSMSANLEETRSSLTTQLLDRLSTLNRRNSSTEGRTQPSDLFSKIKLVSLDVDRTAIHKLLSMLKDRSGNVKDFFNVALPKSFELANESNEECSKDSTTDSYLPTCFVSQTHVTMAFAGRKLSAKSLVTMFSHLQGRKVTMKVTRFLWSKTHAAFAVEIDRTAAQDDSTVVPACENSFPHITVWCAPGSHAYHSNRLPALLENGEAQELAITPHAELVGTLCFWNHDNQPFEIEENTTGS</sequence>
<dbReference type="EMBL" id="JAGRRH010000007">
    <property type="protein sequence ID" value="KAG7367632.1"/>
    <property type="molecule type" value="Genomic_DNA"/>
</dbReference>
<feature type="compositionally biased region" description="Basic and acidic residues" evidence="1">
    <location>
        <begin position="70"/>
        <end position="89"/>
    </location>
</feature>
<dbReference type="InterPro" id="IPR038837">
    <property type="entry name" value="tRNA_ligase_1"/>
</dbReference>
<evidence type="ECO:0000313" key="3">
    <source>
        <dbReference type="Proteomes" id="UP000693970"/>
    </source>
</evidence>
<organism evidence="2 3">
    <name type="scientific">Nitzschia inconspicua</name>
    <dbReference type="NCBI Taxonomy" id="303405"/>
    <lineage>
        <taxon>Eukaryota</taxon>
        <taxon>Sar</taxon>
        <taxon>Stramenopiles</taxon>
        <taxon>Ochrophyta</taxon>
        <taxon>Bacillariophyta</taxon>
        <taxon>Bacillariophyceae</taxon>
        <taxon>Bacillariophycidae</taxon>
        <taxon>Bacillariales</taxon>
        <taxon>Bacillariaceae</taxon>
        <taxon>Nitzschia</taxon>
    </lineage>
</organism>